<keyword evidence="1" id="KW-0819">tRNA processing</keyword>
<evidence type="ECO:0000256" key="2">
    <source>
        <dbReference type="ARBA" id="ARBA00038160"/>
    </source>
</evidence>
<dbReference type="AlphaFoldDB" id="A0AAN7K7N6"/>
<sequence>MEHSHRREQCSISSMAHDNGFYNYDFFLQNGSSNDQKQRDVFVSCLSPWSWADKCSYSSWHPLHHAAMVAIESSAERDLQLFPSTSNGEDKASDLDHALYSAGFPAKRQKTKAVEDEEKQFGCPVECKLEKPYLCTGYDIFLVWEPCVMCAMALVHQRVRRIFYAFPNASTGALGSVQRLQGEKSLNHHYAAFRIFMPQDYLISAFSVA</sequence>
<dbReference type="GO" id="GO:0052717">
    <property type="term" value="F:tRNA-specific adenosine-34 deaminase activity"/>
    <property type="evidence" value="ECO:0007669"/>
    <property type="project" value="TreeGrafter"/>
</dbReference>
<evidence type="ECO:0000256" key="1">
    <source>
        <dbReference type="ARBA" id="ARBA00022694"/>
    </source>
</evidence>
<proteinExistence type="inferred from homology"/>
<dbReference type="GO" id="GO:0005737">
    <property type="term" value="C:cytoplasm"/>
    <property type="evidence" value="ECO:0007669"/>
    <property type="project" value="TreeGrafter"/>
</dbReference>
<dbReference type="EMBL" id="JAXIOK010000010">
    <property type="protein sequence ID" value="KAK4761262.1"/>
    <property type="molecule type" value="Genomic_DNA"/>
</dbReference>
<reference evidence="4 5" key="1">
    <citation type="journal article" date="2023" name="Hortic Res">
        <title>Pangenome of water caltrop reveals structural variations and asymmetric subgenome divergence after allopolyploidization.</title>
        <authorList>
            <person name="Zhang X."/>
            <person name="Chen Y."/>
            <person name="Wang L."/>
            <person name="Yuan Y."/>
            <person name="Fang M."/>
            <person name="Shi L."/>
            <person name="Lu R."/>
            <person name="Comes H.P."/>
            <person name="Ma Y."/>
            <person name="Chen Y."/>
            <person name="Huang G."/>
            <person name="Zhou Y."/>
            <person name="Zheng Z."/>
            <person name="Qiu Y."/>
        </authorList>
    </citation>
    <scope>NUCLEOTIDE SEQUENCE [LARGE SCALE GENOMIC DNA]</scope>
    <source>
        <tissue evidence="4">Roots</tissue>
    </source>
</reference>
<comment type="similarity">
    <text evidence="2">Belongs to the cytidine and deoxycytidylate deaminase family. ADAT3 subfamily.</text>
</comment>
<dbReference type="Proteomes" id="UP001345219">
    <property type="component" value="Chromosome 5"/>
</dbReference>
<evidence type="ECO:0000313" key="5">
    <source>
        <dbReference type="Proteomes" id="UP001345219"/>
    </source>
</evidence>
<name>A0AAN7K7N6_9MYRT</name>
<dbReference type="GO" id="GO:0008033">
    <property type="term" value="P:tRNA processing"/>
    <property type="evidence" value="ECO:0007669"/>
    <property type="project" value="UniProtKB-KW"/>
</dbReference>
<keyword evidence="5" id="KW-1185">Reference proteome</keyword>
<comment type="caution">
    <text evidence="4">The sequence shown here is derived from an EMBL/GenBank/DDBJ whole genome shotgun (WGS) entry which is preliminary data.</text>
</comment>
<feature type="domain" description="CMP/dCMP-type deaminase" evidence="3">
    <location>
        <begin position="58"/>
        <end position="177"/>
    </location>
</feature>
<dbReference type="PROSITE" id="PS51747">
    <property type="entry name" value="CYT_DCMP_DEAMINASES_2"/>
    <property type="match status" value="1"/>
</dbReference>
<dbReference type="PANTHER" id="PTHR11079">
    <property type="entry name" value="CYTOSINE DEAMINASE FAMILY MEMBER"/>
    <property type="match status" value="1"/>
</dbReference>
<dbReference type="PANTHER" id="PTHR11079:SF156">
    <property type="entry name" value="INACTIVE TRNA-SPECIFIC ADENOSINE DEAMINASE-LIKE PROTEIN 3-RELATED"/>
    <property type="match status" value="1"/>
</dbReference>
<dbReference type="InterPro" id="IPR016193">
    <property type="entry name" value="Cytidine_deaminase-like"/>
</dbReference>
<dbReference type="SUPFAM" id="SSF53927">
    <property type="entry name" value="Cytidine deaminase-like"/>
    <property type="match status" value="1"/>
</dbReference>
<evidence type="ECO:0000259" key="3">
    <source>
        <dbReference type="PROSITE" id="PS51747"/>
    </source>
</evidence>
<gene>
    <name evidence="4" type="ORF">SAY87_006155</name>
</gene>
<dbReference type="GO" id="GO:0005634">
    <property type="term" value="C:nucleus"/>
    <property type="evidence" value="ECO:0007669"/>
    <property type="project" value="TreeGrafter"/>
</dbReference>
<dbReference type="Gene3D" id="3.40.140.10">
    <property type="entry name" value="Cytidine Deaminase, domain 2"/>
    <property type="match status" value="1"/>
</dbReference>
<organism evidence="4 5">
    <name type="scientific">Trapa incisa</name>
    <dbReference type="NCBI Taxonomy" id="236973"/>
    <lineage>
        <taxon>Eukaryota</taxon>
        <taxon>Viridiplantae</taxon>
        <taxon>Streptophyta</taxon>
        <taxon>Embryophyta</taxon>
        <taxon>Tracheophyta</taxon>
        <taxon>Spermatophyta</taxon>
        <taxon>Magnoliopsida</taxon>
        <taxon>eudicotyledons</taxon>
        <taxon>Gunneridae</taxon>
        <taxon>Pentapetalae</taxon>
        <taxon>rosids</taxon>
        <taxon>malvids</taxon>
        <taxon>Myrtales</taxon>
        <taxon>Lythraceae</taxon>
        <taxon>Trapa</taxon>
    </lineage>
</organism>
<accession>A0AAN7K7N6</accession>
<protein>
    <recommendedName>
        <fullName evidence="3">CMP/dCMP-type deaminase domain-containing protein</fullName>
    </recommendedName>
</protein>
<evidence type="ECO:0000313" key="4">
    <source>
        <dbReference type="EMBL" id="KAK4761262.1"/>
    </source>
</evidence>
<dbReference type="InterPro" id="IPR002125">
    <property type="entry name" value="CMP_dCMP_dom"/>
</dbReference>